<organism evidence="2 3">
    <name type="scientific">Streptomyces siamensis</name>
    <dbReference type="NCBI Taxonomy" id="1274986"/>
    <lineage>
        <taxon>Bacteria</taxon>
        <taxon>Bacillati</taxon>
        <taxon>Actinomycetota</taxon>
        <taxon>Actinomycetes</taxon>
        <taxon>Kitasatosporales</taxon>
        <taxon>Streptomycetaceae</taxon>
        <taxon>Streptomyces</taxon>
    </lineage>
</organism>
<feature type="compositionally biased region" description="Basic and acidic residues" evidence="1">
    <location>
        <begin position="25"/>
        <end position="36"/>
    </location>
</feature>
<dbReference type="InterPro" id="IPR012349">
    <property type="entry name" value="Split_barrel_FMN-bd"/>
</dbReference>
<proteinExistence type="predicted"/>
<dbReference type="InterPro" id="IPR024747">
    <property type="entry name" value="Pyridox_Oxase-rel"/>
</dbReference>
<evidence type="ECO:0000313" key="3">
    <source>
        <dbReference type="Proteomes" id="UP001501759"/>
    </source>
</evidence>
<accession>A0ABP9IE23</accession>
<feature type="region of interest" description="Disordered" evidence="1">
    <location>
        <begin position="1"/>
        <end position="49"/>
    </location>
</feature>
<keyword evidence="3" id="KW-1185">Reference proteome</keyword>
<name>A0ABP9IE23_9ACTN</name>
<reference evidence="3" key="1">
    <citation type="journal article" date="2019" name="Int. J. Syst. Evol. Microbiol.">
        <title>The Global Catalogue of Microorganisms (GCM) 10K type strain sequencing project: providing services to taxonomists for standard genome sequencing and annotation.</title>
        <authorList>
            <consortium name="The Broad Institute Genomics Platform"/>
            <consortium name="The Broad Institute Genome Sequencing Center for Infectious Disease"/>
            <person name="Wu L."/>
            <person name="Ma J."/>
        </authorList>
    </citation>
    <scope>NUCLEOTIDE SEQUENCE [LARGE SCALE GENOMIC DNA]</scope>
    <source>
        <strain evidence="3">JCM 18409</strain>
    </source>
</reference>
<sequence length="197" mass="21182">MAPTVRGGRLFSPRPRVPEIGGMPTDERRADTRYADDQPAGEPSAATRSRIERSLAGRSRADRLAVHLIGSAEYGRVATSKRALPLLALARHIVSDGRVLLRMSRSFGCPDACAGSVVAYGTDNVGSARPGEALWSVQIVGQCEPVEPTAAQLELFGPVPPLADGEPYEPVYLGIEPQLCTVHSTDDGLERQFRHVL</sequence>
<evidence type="ECO:0008006" key="4">
    <source>
        <dbReference type="Google" id="ProtNLM"/>
    </source>
</evidence>
<comment type="caution">
    <text evidence="2">The sequence shown here is derived from an EMBL/GenBank/DDBJ whole genome shotgun (WGS) entry which is preliminary data.</text>
</comment>
<evidence type="ECO:0000313" key="2">
    <source>
        <dbReference type="EMBL" id="GAA4994732.1"/>
    </source>
</evidence>
<dbReference type="Proteomes" id="UP001501759">
    <property type="component" value="Unassembled WGS sequence"/>
</dbReference>
<evidence type="ECO:0000256" key="1">
    <source>
        <dbReference type="SAM" id="MobiDB-lite"/>
    </source>
</evidence>
<protein>
    <recommendedName>
        <fullName evidence="4">Pyridoxamine 5'-phosphate oxidase family protein</fullName>
    </recommendedName>
</protein>
<dbReference type="EMBL" id="BAABKB010000001">
    <property type="protein sequence ID" value="GAA4994732.1"/>
    <property type="molecule type" value="Genomic_DNA"/>
</dbReference>
<dbReference type="Pfam" id="PF12900">
    <property type="entry name" value="Pyridox_ox_2"/>
    <property type="match status" value="1"/>
</dbReference>
<dbReference type="Gene3D" id="2.30.110.10">
    <property type="entry name" value="Electron Transport, Fmn-binding Protein, Chain A"/>
    <property type="match status" value="1"/>
</dbReference>
<gene>
    <name evidence="2" type="ORF">GCM10023335_03430</name>
</gene>